<dbReference type="PIRSF" id="PIRSF001365">
    <property type="entry name" value="DHDPS"/>
    <property type="match status" value="1"/>
</dbReference>
<proteinExistence type="predicted"/>
<dbReference type="InterPro" id="IPR013785">
    <property type="entry name" value="Aldolase_TIM"/>
</dbReference>
<dbReference type="Pfam" id="PF00701">
    <property type="entry name" value="DHDPS"/>
    <property type="match status" value="1"/>
</dbReference>
<evidence type="ECO:0000313" key="2">
    <source>
        <dbReference type="EMBL" id="GAG60485.1"/>
    </source>
</evidence>
<keyword evidence="1" id="KW-0456">Lyase</keyword>
<evidence type="ECO:0008006" key="3">
    <source>
        <dbReference type="Google" id="ProtNLM"/>
    </source>
</evidence>
<dbReference type="PANTHER" id="PTHR12128">
    <property type="entry name" value="DIHYDRODIPICOLINATE SYNTHASE"/>
    <property type="match status" value="1"/>
</dbReference>
<dbReference type="SMART" id="SM01130">
    <property type="entry name" value="DHDPS"/>
    <property type="match status" value="1"/>
</dbReference>
<accession>X0YWD0</accession>
<sequence length="294" mass="32603">MINMDLDKLTGMIAPMVTPFDENEELDLNATRKEVKYLLNTGIDGISAGGSTGEGALLSGEEIRKIIEIIVEENEKKIPIVVGIIKNSTREAIKTALIAKNAGADALLITPVFYFGATPEGNYEYYKLIAEKVRLPIIIYNVVPTNQITPEVMLKIREIEEVVGIKQVGIEELVAMVSACEDRIKVFSACDDMLYGTYVSGACGAVSAMIAAVPDLCVQQWEAFKKGDQKTAMELQRRLYCVREAYNFRPFPGMLKEIINQLGRPVGKSRSPILEPNQQEKEFIRKKIIKAGLL</sequence>
<dbReference type="InterPro" id="IPR002220">
    <property type="entry name" value="DapA-like"/>
</dbReference>
<dbReference type="CDD" id="cd00408">
    <property type="entry name" value="DHDPS-like"/>
    <property type="match status" value="1"/>
</dbReference>
<dbReference type="SUPFAM" id="SSF51569">
    <property type="entry name" value="Aldolase"/>
    <property type="match status" value="1"/>
</dbReference>
<reference evidence="2" key="1">
    <citation type="journal article" date="2014" name="Front. Microbiol.">
        <title>High frequency of phylogenetically diverse reductive dehalogenase-homologous genes in deep subseafloor sedimentary metagenomes.</title>
        <authorList>
            <person name="Kawai M."/>
            <person name="Futagami T."/>
            <person name="Toyoda A."/>
            <person name="Takaki Y."/>
            <person name="Nishi S."/>
            <person name="Hori S."/>
            <person name="Arai W."/>
            <person name="Tsubouchi T."/>
            <person name="Morono Y."/>
            <person name="Uchiyama I."/>
            <person name="Ito T."/>
            <person name="Fujiyama A."/>
            <person name="Inagaki F."/>
            <person name="Takami H."/>
        </authorList>
    </citation>
    <scope>NUCLEOTIDE SEQUENCE</scope>
    <source>
        <strain evidence="2">Expedition CK06-06</strain>
    </source>
</reference>
<dbReference type="PANTHER" id="PTHR12128:SF66">
    <property type="entry name" value="4-HYDROXY-2-OXOGLUTARATE ALDOLASE, MITOCHONDRIAL"/>
    <property type="match status" value="1"/>
</dbReference>
<name>X0YWD0_9ZZZZ</name>
<dbReference type="AlphaFoldDB" id="X0YWD0"/>
<dbReference type="PRINTS" id="PR00146">
    <property type="entry name" value="DHPICSNTHASE"/>
</dbReference>
<dbReference type="EMBL" id="BART01000001">
    <property type="protein sequence ID" value="GAG60485.1"/>
    <property type="molecule type" value="Genomic_DNA"/>
</dbReference>
<dbReference type="Gene3D" id="3.20.20.70">
    <property type="entry name" value="Aldolase class I"/>
    <property type="match status" value="1"/>
</dbReference>
<organism evidence="2">
    <name type="scientific">marine sediment metagenome</name>
    <dbReference type="NCBI Taxonomy" id="412755"/>
    <lineage>
        <taxon>unclassified sequences</taxon>
        <taxon>metagenomes</taxon>
        <taxon>ecological metagenomes</taxon>
    </lineage>
</organism>
<dbReference type="GO" id="GO:0008840">
    <property type="term" value="F:4-hydroxy-tetrahydrodipicolinate synthase activity"/>
    <property type="evidence" value="ECO:0007669"/>
    <property type="project" value="TreeGrafter"/>
</dbReference>
<evidence type="ECO:0000256" key="1">
    <source>
        <dbReference type="ARBA" id="ARBA00023239"/>
    </source>
</evidence>
<gene>
    <name evidence="2" type="ORF">S01H4_00002</name>
</gene>
<protein>
    <recommendedName>
        <fullName evidence="3">4-hydroxy-tetrahydrodipicolinate synthase</fullName>
    </recommendedName>
</protein>
<comment type="caution">
    <text evidence="2">The sequence shown here is derived from an EMBL/GenBank/DDBJ whole genome shotgun (WGS) entry which is preliminary data.</text>
</comment>